<dbReference type="EMBL" id="BAAALT010000067">
    <property type="protein sequence ID" value="GAA1803192.1"/>
    <property type="molecule type" value="Genomic_DNA"/>
</dbReference>
<dbReference type="RefSeq" id="WP_344130196.1">
    <property type="nucleotide sequence ID" value="NZ_BAAALT010000067.1"/>
</dbReference>
<evidence type="ECO:0008006" key="4">
    <source>
        <dbReference type="Google" id="ProtNLM"/>
    </source>
</evidence>
<gene>
    <name evidence="2" type="ORF">GCM10009682_26290</name>
</gene>
<keyword evidence="1" id="KW-0472">Membrane</keyword>
<feature type="transmembrane region" description="Helical" evidence="1">
    <location>
        <begin position="40"/>
        <end position="60"/>
    </location>
</feature>
<accession>A0ABP4Y452</accession>
<dbReference type="Proteomes" id="UP001500218">
    <property type="component" value="Unassembled WGS sequence"/>
</dbReference>
<keyword evidence="3" id="KW-1185">Reference proteome</keyword>
<evidence type="ECO:0000313" key="2">
    <source>
        <dbReference type="EMBL" id="GAA1803192.1"/>
    </source>
</evidence>
<name>A0ABP4Y452_9ACTN</name>
<dbReference type="InterPro" id="IPR012340">
    <property type="entry name" value="NA-bd_OB-fold"/>
</dbReference>
<sequence length="178" mass="17769">MDGITTTFLVIGGVGVAVLAISLFVGDVLHFGHPDLDGPFSVPAVAGFVGAFGFAGAIAADLVGGSVGTLGGVLAAIVIGTLAAIPTAWLAIRFARAASRMRTDATPTQADLVGRLGVVVTPINPGGYGEVRVQLGGQPVKLNARADRPLPLGAQVFVVETISDTSVVVEETAALPGA</sequence>
<comment type="caution">
    <text evidence="2">The sequence shown here is derived from an EMBL/GenBank/DDBJ whole genome shotgun (WGS) entry which is preliminary data.</text>
</comment>
<feature type="transmembrane region" description="Helical" evidence="1">
    <location>
        <begin position="72"/>
        <end position="92"/>
    </location>
</feature>
<keyword evidence="1" id="KW-1133">Transmembrane helix</keyword>
<reference evidence="3" key="1">
    <citation type="journal article" date="2019" name="Int. J. Syst. Evol. Microbiol.">
        <title>The Global Catalogue of Microorganisms (GCM) 10K type strain sequencing project: providing services to taxonomists for standard genome sequencing and annotation.</title>
        <authorList>
            <consortium name="The Broad Institute Genomics Platform"/>
            <consortium name="The Broad Institute Genome Sequencing Center for Infectious Disease"/>
            <person name="Wu L."/>
            <person name="Ma J."/>
        </authorList>
    </citation>
    <scope>NUCLEOTIDE SEQUENCE [LARGE SCALE GENOMIC DNA]</scope>
    <source>
        <strain evidence="3">JCM 13250</strain>
    </source>
</reference>
<feature type="transmembrane region" description="Helical" evidence="1">
    <location>
        <begin position="6"/>
        <end position="28"/>
    </location>
</feature>
<evidence type="ECO:0000313" key="3">
    <source>
        <dbReference type="Proteomes" id="UP001500218"/>
    </source>
</evidence>
<proteinExistence type="predicted"/>
<organism evidence="2 3">
    <name type="scientific">Luedemannella flava</name>
    <dbReference type="NCBI Taxonomy" id="349316"/>
    <lineage>
        <taxon>Bacteria</taxon>
        <taxon>Bacillati</taxon>
        <taxon>Actinomycetota</taxon>
        <taxon>Actinomycetes</taxon>
        <taxon>Micromonosporales</taxon>
        <taxon>Micromonosporaceae</taxon>
        <taxon>Luedemannella</taxon>
    </lineage>
</organism>
<keyword evidence="1" id="KW-0812">Transmembrane</keyword>
<dbReference type="Gene3D" id="2.40.50.140">
    <property type="entry name" value="Nucleic acid-binding proteins"/>
    <property type="match status" value="1"/>
</dbReference>
<evidence type="ECO:0000256" key="1">
    <source>
        <dbReference type="SAM" id="Phobius"/>
    </source>
</evidence>
<protein>
    <recommendedName>
        <fullName evidence="4">NfeD-like C-terminal domain-containing protein</fullName>
    </recommendedName>
</protein>